<name>A0AAD3P5K1_NEPGR</name>
<keyword evidence="2" id="KW-1185">Reference proteome</keyword>
<comment type="caution">
    <text evidence="1">The sequence shown here is derived from an EMBL/GenBank/DDBJ whole genome shotgun (WGS) entry which is preliminary data.</text>
</comment>
<organism evidence="1 2">
    <name type="scientific">Nepenthes gracilis</name>
    <name type="common">Slender pitcher plant</name>
    <dbReference type="NCBI Taxonomy" id="150966"/>
    <lineage>
        <taxon>Eukaryota</taxon>
        <taxon>Viridiplantae</taxon>
        <taxon>Streptophyta</taxon>
        <taxon>Embryophyta</taxon>
        <taxon>Tracheophyta</taxon>
        <taxon>Spermatophyta</taxon>
        <taxon>Magnoliopsida</taxon>
        <taxon>eudicotyledons</taxon>
        <taxon>Gunneridae</taxon>
        <taxon>Pentapetalae</taxon>
        <taxon>Caryophyllales</taxon>
        <taxon>Nepenthaceae</taxon>
        <taxon>Nepenthes</taxon>
    </lineage>
</organism>
<reference evidence="1" key="1">
    <citation type="submission" date="2023-05" db="EMBL/GenBank/DDBJ databases">
        <title>Nepenthes gracilis genome sequencing.</title>
        <authorList>
            <person name="Fukushima K."/>
        </authorList>
    </citation>
    <scope>NUCLEOTIDE SEQUENCE</scope>
    <source>
        <strain evidence="1">SING2019-196</strain>
    </source>
</reference>
<dbReference type="AlphaFoldDB" id="A0AAD3P5K1"/>
<accession>A0AAD3P5K1</accession>
<evidence type="ECO:0000313" key="1">
    <source>
        <dbReference type="EMBL" id="GMG99862.1"/>
    </source>
</evidence>
<dbReference type="Proteomes" id="UP001279734">
    <property type="component" value="Unassembled WGS sequence"/>
</dbReference>
<dbReference type="EMBL" id="BSYO01000001">
    <property type="protein sequence ID" value="GMG99862.1"/>
    <property type="molecule type" value="Genomic_DNA"/>
</dbReference>
<evidence type="ECO:0000313" key="2">
    <source>
        <dbReference type="Proteomes" id="UP001279734"/>
    </source>
</evidence>
<protein>
    <submittedName>
        <fullName evidence="1">Uncharacterized protein</fullName>
    </submittedName>
</protein>
<proteinExistence type="predicted"/>
<gene>
    <name evidence="1" type="ORF">Nepgr_001702</name>
</gene>
<sequence length="88" mass="9654">MLWGESSGICGFDGAPADSGCLSDLLLQSWLMGSTRSFGVKAPRHGAKGIPWCQRARWRDRLFHGAKATELVLPDQRILMLDGVIGQR</sequence>